<name>A0A344TRJ7_9BACT</name>
<dbReference type="KEGG" id="run:DR864_27750"/>
<dbReference type="AlphaFoldDB" id="A0A344TRJ7"/>
<organism evidence="3 4">
    <name type="scientific">Runella rosea</name>
    <dbReference type="NCBI Taxonomy" id="2259595"/>
    <lineage>
        <taxon>Bacteria</taxon>
        <taxon>Pseudomonadati</taxon>
        <taxon>Bacteroidota</taxon>
        <taxon>Cytophagia</taxon>
        <taxon>Cytophagales</taxon>
        <taxon>Spirosomataceae</taxon>
        <taxon>Runella</taxon>
    </lineage>
</organism>
<evidence type="ECO:0000256" key="1">
    <source>
        <dbReference type="SAM" id="MobiDB-lite"/>
    </source>
</evidence>
<sequence length="107" mass="12806">MITVYNHDYLKNRTFFPKNFFHIHADVDPSRCARVRQTMLDCFWILFFTICIVLHTNHIIEKVKRLKESVVEMNLINFKPYEIMKTSTPTNQFKSPQKQISVSTQRP</sequence>
<accession>A0A344TRJ7</accession>
<dbReference type="EMBL" id="CP030850">
    <property type="protein sequence ID" value="AXE21268.1"/>
    <property type="molecule type" value="Genomic_DNA"/>
</dbReference>
<gene>
    <name evidence="3" type="ORF">DR864_27750</name>
</gene>
<keyword evidence="4" id="KW-1185">Reference proteome</keyword>
<feature type="transmembrane region" description="Helical" evidence="2">
    <location>
        <begin position="43"/>
        <end position="60"/>
    </location>
</feature>
<evidence type="ECO:0000256" key="2">
    <source>
        <dbReference type="SAM" id="Phobius"/>
    </source>
</evidence>
<dbReference type="Proteomes" id="UP000251993">
    <property type="component" value="Chromosome"/>
</dbReference>
<evidence type="ECO:0000313" key="3">
    <source>
        <dbReference type="EMBL" id="AXE21268.1"/>
    </source>
</evidence>
<proteinExistence type="predicted"/>
<keyword evidence="2" id="KW-1133">Transmembrane helix</keyword>
<evidence type="ECO:0000313" key="4">
    <source>
        <dbReference type="Proteomes" id="UP000251993"/>
    </source>
</evidence>
<keyword evidence="2" id="KW-0472">Membrane</keyword>
<reference evidence="3 4" key="1">
    <citation type="submission" date="2018-07" db="EMBL/GenBank/DDBJ databases">
        <title>Genome sequencing of Runella.</title>
        <authorList>
            <person name="Baek M.-G."/>
            <person name="Yi H."/>
        </authorList>
    </citation>
    <scope>NUCLEOTIDE SEQUENCE [LARGE SCALE GENOMIC DNA]</scope>
    <source>
        <strain evidence="3 4">HYN0085</strain>
    </source>
</reference>
<feature type="region of interest" description="Disordered" evidence="1">
    <location>
        <begin position="87"/>
        <end position="107"/>
    </location>
</feature>
<keyword evidence="2" id="KW-0812">Transmembrane</keyword>
<protein>
    <submittedName>
        <fullName evidence="3">Uncharacterized protein</fullName>
    </submittedName>
</protein>